<gene>
    <name evidence="3" type="ORF">FHR32_006819</name>
</gene>
<accession>A0A7W7WD41</accession>
<feature type="chain" id="PRO_5031138047" evidence="1">
    <location>
        <begin position="27"/>
        <end position="304"/>
    </location>
</feature>
<dbReference type="Proteomes" id="UP000534286">
    <property type="component" value="Unassembled WGS sequence"/>
</dbReference>
<dbReference type="InterPro" id="IPR036691">
    <property type="entry name" value="Endo/exonu/phosph_ase_sf"/>
</dbReference>
<dbReference type="GO" id="GO:0004527">
    <property type="term" value="F:exonuclease activity"/>
    <property type="evidence" value="ECO:0007669"/>
    <property type="project" value="UniProtKB-KW"/>
</dbReference>
<dbReference type="SUPFAM" id="SSF56219">
    <property type="entry name" value="DNase I-like"/>
    <property type="match status" value="1"/>
</dbReference>
<evidence type="ECO:0000256" key="1">
    <source>
        <dbReference type="SAM" id="SignalP"/>
    </source>
</evidence>
<name>A0A7W7WD41_9ACTN</name>
<dbReference type="RefSeq" id="WP_184758393.1">
    <property type="nucleotide sequence ID" value="NZ_BAABEK010000012.1"/>
</dbReference>
<evidence type="ECO:0000313" key="3">
    <source>
        <dbReference type="EMBL" id="MBB4942433.1"/>
    </source>
</evidence>
<dbReference type="Pfam" id="PF03372">
    <property type="entry name" value="Exo_endo_phos"/>
    <property type="match status" value="1"/>
</dbReference>
<keyword evidence="1" id="KW-0732">Signal</keyword>
<evidence type="ECO:0000259" key="2">
    <source>
        <dbReference type="Pfam" id="PF03372"/>
    </source>
</evidence>
<dbReference type="EMBL" id="JACHJU010000003">
    <property type="protein sequence ID" value="MBB4942433.1"/>
    <property type="molecule type" value="Genomic_DNA"/>
</dbReference>
<keyword evidence="3" id="KW-0540">Nuclease</keyword>
<proteinExistence type="predicted"/>
<dbReference type="Gene3D" id="3.60.10.10">
    <property type="entry name" value="Endonuclease/exonuclease/phosphatase"/>
    <property type="match status" value="1"/>
</dbReference>
<organism evidence="3 4">
    <name type="scientific">Streptosporangium album</name>
    <dbReference type="NCBI Taxonomy" id="47479"/>
    <lineage>
        <taxon>Bacteria</taxon>
        <taxon>Bacillati</taxon>
        <taxon>Actinomycetota</taxon>
        <taxon>Actinomycetes</taxon>
        <taxon>Streptosporangiales</taxon>
        <taxon>Streptosporangiaceae</taxon>
        <taxon>Streptosporangium</taxon>
    </lineage>
</organism>
<feature type="signal peptide" evidence="1">
    <location>
        <begin position="1"/>
        <end position="26"/>
    </location>
</feature>
<keyword evidence="3" id="KW-0378">Hydrolase</keyword>
<dbReference type="GO" id="GO:0004519">
    <property type="term" value="F:endonuclease activity"/>
    <property type="evidence" value="ECO:0007669"/>
    <property type="project" value="UniProtKB-KW"/>
</dbReference>
<dbReference type="InterPro" id="IPR005135">
    <property type="entry name" value="Endo/exonuclease/phosphatase"/>
</dbReference>
<keyword evidence="3" id="KW-0255">Endonuclease</keyword>
<protein>
    <submittedName>
        <fullName evidence="3">Endonuclease/exonuclease/phosphatase family metal-dependent hydrolase</fullName>
    </submittedName>
</protein>
<sequence length="304" mass="32716">MITRKLMATAALAVVTVPLFTGQAQARTSSSAISVMSWNVCAGTNPGCFFYGRSMQEVAVKVGWYATTQPIKPDVIFLQEFCSGGTATLESLLEQKTERAWTVRSSILTLKDGSPKVCAPDRQGRPRGNIAVTVAVADNAATFQAHGLTSPPWYAKRMALCAAIPARRVNVCGTHLSAGLSYDDREPDAPFRTKQVQELLAAAAKPGYRAVFGGDLNLAPPDSGQSTAAKRRILAPVYAAYAECDQNGSRDGRWTEKYVREDGSVAKRKLDYLFAPRGSVTRCHVAQGAASSDHKPIYVKVNLG</sequence>
<comment type="caution">
    <text evidence="3">The sequence shown here is derived from an EMBL/GenBank/DDBJ whole genome shotgun (WGS) entry which is preliminary data.</text>
</comment>
<reference evidence="3 4" key="1">
    <citation type="submission" date="2020-08" db="EMBL/GenBank/DDBJ databases">
        <title>Sequencing the genomes of 1000 actinobacteria strains.</title>
        <authorList>
            <person name="Klenk H.-P."/>
        </authorList>
    </citation>
    <scope>NUCLEOTIDE SEQUENCE [LARGE SCALE GENOMIC DNA]</scope>
    <source>
        <strain evidence="3 4">DSM 43023</strain>
    </source>
</reference>
<evidence type="ECO:0000313" key="4">
    <source>
        <dbReference type="Proteomes" id="UP000534286"/>
    </source>
</evidence>
<feature type="domain" description="Endonuclease/exonuclease/phosphatase" evidence="2">
    <location>
        <begin position="36"/>
        <end position="294"/>
    </location>
</feature>
<keyword evidence="4" id="KW-1185">Reference proteome</keyword>
<dbReference type="AlphaFoldDB" id="A0A7W7WD41"/>
<keyword evidence="3" id="KW-0269">Exonuclease</keyword>